<feature type="transmembrane region" description="Helical" evidence="8">
    <location>
        <begin position="268"/>
        <end position="295"/>
    </location>
</feature>
<evidence type="ECO:0000256" key="5">
    <source>
        <dbReference type="ARBA" id="ARBA00022989"/>
    </source>
</evidence>
<evidence type="ECO:0000256" key="8">
    <source>
        <dbReference type="SAM" id="Phobius"/>
    </source>
</evidence>
<dbReference type="Pfam" id="PF26314">
    <property type="entry name" value="MptA_B_family"/>
    <property type="match status" value="1"/>
</dbReference>
<feature type="transmembrane region" description="Helical" evidence="8">
    <location>
        <begin position="357"/>
        <end position="377"/>
    </location>
</feature>
<feature type="transmembrane region" description="Helical" evidence="8">
    <location>
        <begin position="389"/>
        <end position="407"/>
    </location>
</feature>
<feature type="transmembrane region" description="Helical" evidence="8">
    <location>
        <begin position="482"/>
        <end position="499"/>
    </location>
</feature>
<dbReference type="EMBL" id="JAGINX010000001">
    <property type="protein sequence ID" value="MBP2318154.1"/>
    <property type="molecule type" value="Genomic_DNA"/>
</dbReference>
<evidence type="ECO:0000313" key="10">
    <source>
        <dbReference type="Proteomes" id="UP001519331"/>
    </source>
</evidence>
<feature type="transmembrane region" description="Helical" evidence="8">
    <location>
        <begin position="67"/>
        <end position="86"/>
    </location>
</feature>
<keyword evidence="5 8" id="KW-1133">Transmembrane helix</keyword>
<organism evidence="9 10">
    <name type="scientific">Nesterenkonia lacusekhoensis</name>
    <dbReference type="NCBI Taxonomy" id="150832"/>
    <lineage>
        <taxon>Bacteria</taxon>
        <taxon>Bacillati</taxon>
        <taxon>Actinomycetota</taxon>
        <taxon>Actinomycetes</taxon>
        <taxon>Micrococcales</taxon>
        <taxon>Micrococcaceae</taxon>
        <taxon>Nesterenkonia</taxon>
    </lineage>
</organism>
<gene>
    <name evidence="9" type="ORF">JOF45_001173</name>
</gene>
<reference evidence="9 10" key="1">
    <citation type="submission" date="2021-03" db="EMBL/GenBank/DDBJ databases">
        <title>Sequencing the genomes of 1000 actinobacteria strains.</title>
        <authorList>
            <person name="Klenk H.-P."/>
        </authorList>
    </citation>
    <scope>NUCLEOTIDE SEQUENCE [LARGE SCALE GENOMIC DNA]</scope>
    <source>
        <strain evidence="9 10">DSM 12544</strain>
    </source>
</reference>
<feature type="transmembrane region" description="Helical" evidence="8">
    <location>
        <begin position="448"/>
        <end position="475"/>
    </location>
</feature>
<keyword evidence="2" id="KW-0328">Glycosyltransferase</keyword>
<name>A0ABS4T122_9MICC</name>
<comment type="caution">
    <text evidence="9">The sequence shown here is derived from an EMBL/GenBank/DDBJ whole genome shotgun (WGS) entry which is preliminary data.</text>
</comment>
<keyword evidence="3" id="KW-0808">Transferase</keyword>
<sequence>MTSVADAGRSGLRAPQIRLPHFSPLAEGLLGSALILIGSYGVGWLVSISPLSRWDLLLPLRTTPTGVVVSTVALTLGCWLMFHAWLRLREVLHTGEQPLRSISRTAAAWMIPQLFVLPIFSRDVFAYLNQGRLVLQGEDPYTTGVSTLENWFQLGTDIVWAEDATPYGPLFLWLEAAVMRVSADQPDLAVFLFRLACAAGLVLMMIYVPRLARLLGADPARAQWLTAANPLLIISFISSVHNDSLMIGFALAGIYLAATAERQRGRGVLAVLLVTLSIGIKPITMVLLPFIGLLWAWAGLRGEGISLGWMRRLRHWAWTLLIAAAVMLGVGLISVAGGDAYGFGWLEVLSGTGTGSMLWSPVGLADALLTGALILAGADHGWTLDVLRVVGRALSVVIVLVLMMLPLRAAGSAAPASASAPASCSAEAAASNTGADAQLRALVLRMTWAFSALVLLSPVIQPWYLLWLLPLIAVLRGGEGRGFVGIVLITAFFLAFGAADQLQIWQFLEFGALAPSTAMALVSAAVSVMALTVLLVRRSSRRLILPGGEIRDRGVRHPTA</sequence>
<evidence type="ECO:0000256" key="1">
    <source>
        <dbReference type="ARBA" id="ARBA00004141"/>
    </source>
</evidence>
<keyword evidence="4 8" id="KW-0812">Transmembrane</keyword>
<evidence type="ECO:0000256" key="4">
    <source>
        <dbReference type="ARBA" id="ARBA00022692"/>
    </source>
</evidence>
<feature type="transmembrane region" description="Helical" evidence="8">
    <location>
        <begin position="511"/>
        <end position="536"/>
    </location>
</feature>
<evidence type="ECO:0000256" key="6">
    <source>
        <dbReference type="ARBA" id="ARBA00023136"/>
    </source>
</evidence>
<protein>
    <submittedName>
        <fullName evidence="9">Uncharacterized protein</fullName>
    </submittedName>
</protein>
<proteinExistence type="inferred from homology"/>
<evidence type="ECO:0000256" key="7">
    <source>
        <dbReference type="ARBA" id="ARBA00043987"/>
    </source>
</evidence>
<feature type="transmembrane region" description="Helical" evidence="8">
    <location>
        <begin position="316"/>
        <end position="337"/>
    </location>
</feature>
<evidence type="ECO:0000256" key="3">
    <source>
        <dbReference type="ARBA" id="ARBA00022679"/>
    </source>
</evidence>
<feature type="transmembrane region" description="Helical" evidence="8">
    <location>
        <begin position="188"/>
        <end position="209"/>
    </location>
</feature>
<keyword evidence="10" id="KW-1185">Reference proteome</keyword>
<keyword evidence="6 8" id="KW-0472">Membrane</keyword>
<accession>A0ABS4T122</accession>
<feature type="transmembrane region" description="Helical" evidence="8">
    <location>
        <begin position="28"/>
        <end position="47"/>
    </location>
</feature>
<evidence type="ECO:0000256" key="2">
    <source>
        <dbReference type="ARBA" id="ARBA00022676"/>
    </source>
</evidence>
<evidence type="ECO:0000313" key="9">
    <source>
        <dbReference type="EMBL" id="MBP2318154.1"/>
    </source>
</evidence>
<dbReference type="Proteomes" id="UP001519331">
    <property type="component" value="Unassembled WGS sequence"/>
</dbReference>
<comment type="subcellular location">
    <subcellularLocation>
        <location evidence="1">Membrane</location>
        <topology evidence="1">Multi-pass membrane protein</topology>
    </subcellularLocation>
</comment>
<dbReference type="RefSeq" id="WP_245324150.1">
    <property type="nucleotide sequence ID" value="NZ_JAGINX010000001.1"/>
</dbReference>
<comment type="similarity">
    <text evidence="7">Belongs to the MptA/B family.</text>
</comment>
<dbReference type="NCBIfam" id="NF038066">
    <property type="entry name" value="MptB"/>
    <property type="match status" value="1"/>
</dbReference>
<feature type="transmembrane region" description="Helical" evidence="8">
    <location>
        <begin position="230"/>
        <end position="256"/>
    </location>
</feature>
<dbReference type="InterPro" id="IPR049829">
    <property type="entry name" value="MptA/B-like"/>
</dbReference>